<protein>
    <submittedName>
        <fullName evidence="8">FAD-binding domain-containing protein</fullName>
    </submittedName>
</protein>
<dbReference type="OrthoDB" id="415825at2759"/>
<keyword evidence="4" id="KW-0274">FAD</keyword>
<evidence type="ECO:0000313" key="8">
    <source>
        <dbReference type="EMBL" id="RDX48444.1"/>
    </source>
</evidence>
<dbReference type="InterPro" id="IPR036318">
    <property type="entry name" value="FAD-bd_PCMH-like_sf"/>
</dbReference>
<dbReference type="InterPro" id="IPR050416">
    <property type="entry name" value="FAD-linked_Oxidoreductase"/>
</dbReference>
<dbReference type="Pfam" id="PF01565">
    <property type="entry name" value="FAD_binding_4"/>
    <property type="match status" value="1"/>
</dbReference>
<proteinExistence type="inferred from homology"/>
<evidence type="ECO:0000256" key="4">
    <source>
        <dbReference type="ARBA" id="ARBA00022827"/>
    </source>
</evidence>
<dbReference type="PROSITE" id="PS00862">
    <property type="entry name" value="OX2_COVAL_FAD"/>
    <property type="match status" value="1"/>
</dbReference>
<dbReference type="SUPFAM" id="SSF56176">
    <property type="entry name" value="FAD-binding/transporter-associated domain-like"/>
    <property type="match status" value="1"/>
</dbReference>
<dbReference type="InterPro" id="IPR016166">
    <property type="entry name" value="FAD-bd_PCMH"/>
</dbReference>
<keyword evidence="5" id="KW-0560">Oxidoreductase</keyword>
<keyword evidence="9" id="KW-1185">Reference proteome</keyword>
<dbReference type="Gene3D" id="3.30.465.10">
    <property type="match status" value="1"/>
</dbReference>
<feature type="chain" id="PRO_5017018844" evidence="6">
    <location>
        <begin position="20"/>
        <end position="513"/>
    </location>
</feature>
<reference evidence="8 9" key="1">
    <citation type="journal article" date="2018" name="Biotechnol. Biofuels">
        <title>Integrative visual omics of the white-rot fungus Polyporus brumalis exposes the biotechnological potential of its oxidative enzymes for delignifying raw plant biomass.</title>
        <authorList>
            <person name="Miyauchi S."/>
            <person name="Rancon A."/>
            <person name="Drula E."/>
            <person name="Hage H."/>
            <person name="Chaduli D."/>
            <person name="Favel A."/>
            <person name="Grisel S."/>
            <person name="Henrissat B."/>
            <person name="Herpoel-Gimbert I."/>
            <person name="Ruiz-Duenas F.J."/>
            <person name="Chevret D."/>
            <person name="Hainaut M."/>
            <person name="Lin J."/>
            <person name="Wang M."/>
            <person name="Pangilinan J."/>
            <person name="Lipzen A."/>
            <person name="Lesage-Meessen L."/>
            <person name="Navarro D."/>
            <person name="Riley R."/>
            <person name="Grigoriev I.V."/>
            <person name="Zhou S."/>
            <person name="Raouche S."/>
            <person name="Rosso M.N."/>
        </authorList>
    </citation>
    <scope>NUCLEOTIDE SEQUENCE [LARGE SCALE GENOMIC DNA]</scope>
    <source>
        <strain evidence="8 9">BRFM 1820</strain>
    </source>
</reference>
<dbReference type="AlphaFoldDB" id="A0A371D7C1"/>
<dbReference type="PROSITE" id="PS51387">
    <property type="entry name" value="FAD_PCMH"/>
    <property type="match status" value="1"/>
</dbReference>
<dbReference type="STRING" id="139420.A0A371D7C1"/>
<dbReference type="InterPro" id="IPR016169">
    <property type="entry name" value="FAD-bd_PCMH_sub2"/>
</dbReference>
<evidence type="ECO:0000256" key="3">
    <source>
        <dbReference type="ARBA" id="ARBA00022630"/>
    </source>
</evidence>
<dbReference type="Pfam" id="PF08031">
    <property type="entry name" value="BBE"/>
    <property type="match status" value="1"/>
</dbReference>
<evidence type="ECO:0000313" key="9">
    <source>
        <dbReference type="Proteomes" id="UP000256964"/>
    </source>
</evidence>
<dbReference type="PANTHER" id="PTHR42973:SF39">
    <property type="entry name" value="FAD-BINDING PCMH-TYPE DOMAIN-CONTAINING PROTEIN"/>
    <property type="match status" value="1"/>
</dbReference>
<feature type="domain" description="FAD-binding PCMH-type" evidence="7">
    <location>
        <begin position="67"/>
        <end position="238"/>
    </location>
</feature>
<gene>
    <name evidence="8" type="ORF">OH76DRAFT_653867</name>
</gene>
<accession>A0A371D7C1</accession>
<dbReference type="Gene3D" id="3.40.462.20">
    <property type="match status" value="1"/>
</dbReference>
<keyword evidence="3" id="KW-0285">Flavoprotein</keyword>
<dbReference type="InterPro" id="IPR006094">
    <property type="entry name" value="Oxid_FAD_bind_N"/>
</dbReference>
<evidence type="ECO:0000256" key="2">
    <source>
        <dbReference type="ARBA" id="ARBA00005466"/>
    </source>
</evidence>
<evidence type="ECO:0000256" key="1">
    <source>
        <dbReference type="ARBA" id="ARBA00001974"/>
    </source>
</evidence>
<dbReference type="EMBL" id="KZ857411">
    <property type="protein sequence ID" value="RDX48444.1"/>
    <property type="molecule type" value="Genomic_DNA"/>
</dbReference>
<keyword evidence="6" id="KW-0732">Signal</keyword>
<feature type="signal peptide" evidence="6">
    <location>
        <begin position="1"/>
        <end position="19"/>
    </location>
</feature>
<dbReference type="Proteomes" id="UP000256964">
    <property type="component" value="Unassembled WGS sequence"/>
</dbReference>
<name>A0A371D7C1_9APHY</name>
<dbReference type="PANTHER" id="PTHR42973">
    <property type="entry name" value="BINDING OXIDOREDUCTASE, PUTATIVE (AFU_ORTHOLOGUE AFUA_1G17690)-RELATED"/>
    <property type="match status" value="1"/>
</dbReference>
<evidence type="ECO:0000256" key="6">
    <source>
        <dbReference type="SAM" id="SignalP"/>
    </source>
</evidence>
<sequence length="513" mass="55341">MRAFFISFLVLVTTSSSFAALVPLSSLQNRTTRYDSFLDCLEHAGLFPIWEGQPAYASDIAPFNLRFNWKPAVILYPKDTAEVAAAVKCGATHGVKVNARSGGHSYAAFALGGEDGHLTISLDNLRHLSVNGSTATIGAGNRLGDVALYLWNNGKRAMAHGTCPYVGIGGHAGQGGFGIPSRAWGLLADQVTSIQIVTADGAVRTASKTQDTDLFWAATGAGAYFGIITQFTTVTHKAADSVAFSYTFGNYGAEDASRGLLAWQRFANDPKRPLDANLGLQLHVNPGNTPSGISFSVSGSYYSADVAKLNATMAPLLAELGKPTATTLQPQDWITSVLYYAGAPDVSGLNTTLAPDAHDHFYATSTFVSEHEPLGKPSTDALMKYFYGAGVKSKVGWFIIFDLYGGQKSAIRSLSADYNAFDARDALYSIQYYGSFPSTVSDADGIKFIQGMKAALEQNQPKTVFKEYVNYIDSTYSAAVAHKKYYPTHTERLTAIKNKYDPERVFHNPQDFS</sequence>
<dbReference type="InterPro" id="IPR006093">
    <property type="entry name" value="Oxy_OxRdtase_FAD_BS"/>
</dbReference>
<organism evidence="8 9">
    <name type="scientific">Lentinus brumalis</name>
    <dbReference type="NCBI Taxonomy" id="2498619"/>
    <lineage>
        <taxon>Eukaryota</taxon>
        <taxon>Fungi</taxon>
        <taxon>Dikarya</taxon>
        <taxon>Basidiomycota</taxon>
        <taxon>Agaricomycotina</taxon>
        <taxon>Agaricomycetes</taxon>
        <taxon>Polyporales</taxon>
        <taxon>Polyporaceae</taxon>
        <taxon>Lentinus</taxon>
    </lineage>
</organism>
<comment type="cofactor">
    <cofactor evidence="1">
        <name>FAD</name>
        <dbReference type="ChEBI" id="CHEBI:57692"/>
    </cofactor>
</comment>
<dbReference type="GO" id="GO:0016491">
    <property type="term" value="F:oxidoreductase activity"/>
    <property type="evidence" value="ECO:0007669"/>
    <property type="project" value="UniProtKB-KW"/>
</dbReference>
<dbReference type="GO" id="GO:0071949">
    <property type="term" value="F:FAD binding"/>
    <property type="evidence" value="ECO:0007669"/>
    <property type="project" value="InterPro"/>
</dbReference>
<evidence type="ECO:0000259" key="7">
    <source>
        <dbReference type="PROSITE" id="PS51387"/>
    </source>
</evidence>
<comment type="similarity">
    <text evidence="2">Belongs to the oxygen-dependent FAD-linked oxidoreductase family.</text>
</comment>
<evidence type="ECO:0000256" key="5">
    <source>
        <dbReference type="ARBA" id="ARBA00023002"/>
    </source>
</evidence>
<dbReference type="InterPro" id="IPR012951">
    <property type="entry name" value="BBE"/>
</dbReference>